<dbReference type="CDD" id="cd02274">
    <property type="entry name" value="DHDPR_N"/>
    <property type="match status" value="1"/>
</dbReference>
<dbReference type="GO" id="GO:0050661">
    <property type="term" value="F:NADP binding"/>
    <property type="evidence" value="ECO:0007669"/>
    <property type="project" value="UniProtKB-UniRule"/>
</dbReference>
<feature type="binding site" evidence="9">
    <location>
        <begin position="85"/>
        <end position="87"/>
    </location>
    <ligand>
        <name>NAD(+)</name>
        <dbReference type="ChEBI" id="CHEBI:57540"/>
    </ligand>
</feature>
<feature type="active site" description="Proton donor/acceptor" evidence="9">
    <location>
        <position position="142"/>
    </location>
</feature>
<dbReference type="Pfam" id="PF05173">
    <property type="entry name" value="DapB_C"/>
    <property type="match status" value="1"/>
</dbReference>
<comment type="catalytic activity">
    <reaction evidence="9">
        <text>(S)-2,3,4,5-tetrahydrodipicolinate + NAD(+) + H2O = (2S,4S)-4-hydroxy-2,3,4,5-tetrahydrodipicolinate + NADH + H(+)</text>
        <dbReference type="Rhea" id="RHEA:35323"/>
        <dbReference type="ChEBI" id="CHEBI:15377"/>
        <dbReference type="ChEBI" id="CHEBI:15378"/>
        <dbReference type="ChEBI" id="CHEBI:16845"/>
        <dbReference type="ChEBI" id="CHEBI:57540"/>
        <dbReference type="ChEBI" id="CHEBI:57945"/>
        <dbReference type="ChEBI" id="CHEBI:67139"/>
        <dbReference type="EC" id="1.17.1.8"/>
    </reaction>
</comment>
<organism evidence="13 14">
    <name type="scientific">Enterococcus aquimarinus</name>
    <dbReference type="NCBI Taxonomy" id="328396"/>
    <lineage>
        <taxon>Bacteria</taxon>
        <taxon>Bacillati</taxon>
        <taxon>Bacillota</taxon>
        <taxon>Bacilli</taxon>
        <taxon>Lactobacillales</taxon>
        <taxon>Enterococcaceae</taxon>
        <taxon>Enterococcus</taxon>
    </lineage>
</organism>
<protein>
    <recommendedName>
        <fullName evidence="9 10">4-hydroxy-tetrahydrodipicolinate reductase</fullName>
        <shortName evidence="9">HTPA reductase</shortName>
        <ecNumber evidence="9 10">1.17.1.8</ecNumber>
    </recommendedName>
</protein>
<dbReference type="Proteomes" id="UP000182149">
    <property type="component" value="Unassembled WGS sequence"/>
</dbReference>
<feature type="active site" description="Proton donor" evidence="9">
    <location>
        <position position="146"/>
    </location>
</feature>
<dbReference type="EMBL" id="JXKD01000007">
    <property type="protein sequence ID" value="OJG10573.1"/>
    <property type="molecule type" value="Genomic_DNA"/>
</dbReference>
<keyword evidence="8 9" id="KW-0457">Lysine biosynthesis</keyword>
<evidence type="ECO:0000259" key="12">
    <source>
        <dbReference type="Pfam" id="PF05173"/>
    </source>
</evidence>
<dbReference type="EC" id="1.17.1.8" evidence="9 10"/>
<comment type="subunit">
    <text evidence="9">Homotetramer.</text>
</comment>
<comment type="caution">
    <text evidence="13">The sequence shown here is derived from an EMBL/GenBank/DDBJ whole genome shotgun (WGS) entry which is preliminary data.</text>
</comment>
<dbReference type="InterPro" id="IPR036291">
    <property type="entry name" value="NAD(P)-bd_dom_sf"/>
</dbReference>
<dbReference type="InterPro" id="IPR022663">
    <property type="entry name" value="DapB_C"/>
</dbReference>
<dbReference type="PIRSF" id="PIRSF000161">
    <property type="entry name" value="DHPR"/>
    <property type="match status" value="1"/>
</dbReference>
<sequence length="254" mass="27739">MKKVLLIGCNGQMGRVVKAAIQQHPQLELVAGIDRHPGETTTFPIYQELTDVQENIDLVIDFSHHSMTNQVVDYCVSQQLPVVIATTGLSVEIIARIKEAGKEIPIFYSANMSLGVNALIKALQSIAPILEEDFQIEIIEKHHRNKKDAPSGTALLLADSINDVLAHEKDYIHGRTGNENENAMSEIGIHAVRGGSIPGEHTVIFAGEDELIELKHTALSRTIFANGALKAGLFLVVQPAGFYSMNELLSETLV</sequence>
<comment type="caution">
    <text evidence="9">Was originally thought to be a dihydrodipicolinate reductase (DHDPR), catalyzing the conversion of dihydrodipicolinate to tetrahydrodipicolinate. However, it was shown in E.coli that the substrate of the enzymatic reaction is not dihydrodipicolinate (DHDP) but in fact (2S,4S)-4-hydroxy-2,3,4,5-tetrahydrodipicolinic acid (HTPA), the product released by the DapA-catalyzed reaction.</text>
</comment>
<evidence type="ECO:0000256" key="7">
    <source>
        <dbReference type="ARBA" id="ARBA00023027"/>
    </source>
</evidence>
<evidence type="ECO:0000313" key="13">
    <source>
        <dbReference type="EMBL" id="OJG10573.1"/>
    </source>
</evidence>
<feature type="domain" description="Dihydrodipicolinate reductase N-terminal" evidence="11">
    <location>
        <begin position="3"/>
        <end position="112"/>
    </location>
</feature>
<dbReference type="OrthoDB" id="9790352at2"/>
<evidence type="ECO:0000256" key="9">
    <source>
        <dbReference type="HAMAP-Rule" id="MF_00102"/>
    </source>
</evidence>
<dbReference type="PANTHER" id="PTHR20836">
    <property type="entry name" value="DIHYDRODIPICOLINATE REDUCTASE"/>
    <property type="match status" value="1"/>
</dbReference>
<gene>
    <name evidence="9" type="primary">dapB</name>
    <name evidence="13" type="ORF">RU93_GL002089</name>
</gene>
<feature type="binding site" evidence="9">
    <location>
        <begin position="8"/>
        <end position="13"/>
    </location>
    <ligand>
        <name>NAD(+)</name>
        <dbReference type="ChEBI" id="CHEBI:57540"/>
    </ligand>
</feature>
<feature type="binding site" evidence="9">
    <location>
        <position position="143"/>
    </location>
    <ligand>
        <name>(S)-2,3,4,5-tetrahydrodipicolinate</name>
        <dbReference type="ChEBI" id="CHEBI:16845"/>
    </ligand>
</feature>
<keyword evidence="5 9" id="KW-0220">Diaminopimelate biosynthesis</keyword>
<dbReference type="InterPro" id="IPR023940">
    <property type="entry name" value="DHDPR_bac"/>
</dbReference>
<evidence type="ECO:0000256" key="1">
    <source>
        <dbReference type="ARBA" id="ARBA00006642"/>
    </source>
</evidence>
<comment type="caution">
    <text evidence="9">Lacks conserved residue(s) required for the propagation of feature annotation.</text>
</comment>
<dbReference type="GO" id="GO:0009089">
    <property type="term" value="P:lysine biosynthetic process via diaminopimelate"/>
    <property type="evidence" value="ECO:0007669"/>
    <property type="project" value="UniProtKB-UniRule"/>
</dbReference>
<dbReference type="STRING" id="328396.RU93_GL002089"/>
<accession>A0A1L8QSS6</accession>
<keyword evidence="7 9" id="KW-0520">NAD</keyword>
<dbReference type="Gene3D" id="3.30.360.10">
    <property type="entry name" value="Dihydrodipicolinate Reductase, domain 2"/>
    <property type="match status" value="1"/>
</dbReference>
<evidence type="ECO:0000256" key="4">
    <source>
        <dbReference type="ARBA" id="ARBA00022857"/>
    </source>
</evidence>
<keyword evidence="4 9" id="KW-0521">NADP</keyword>
<keyword evidence="14" id="KW-1185">Reference proteome</keyword>
<dbReference type="GO" id="GO:0008839">
    <property type="term" value="F:4-hydroxy-tetrahydrodipicolinate reductase"/>
    <property type="evidence" value="ECO:0007669"/>
    <property type="project" value="UniProtKB-UniRule"/>
</dbReference>
<dbReference type="Gene3D" id="3.40.50.720">
    <property type="entry name" value="NAD(P)-binding Rossmann-like Domain"/>
    <property type="match status" value="1"/>
</dbReference>
<dbReference type="GO" id="GO:0005829">
    <property type="term" value="C:cytosol"/>
    <property type="evidence" value="ECO:0007669"/>
    <property type="project" value="TreeGrafter"/>
</dbReference>
<dbReference type="GO" id="GO:0051287">
    <property type="term" value="F:NAD binding"/>
    <property type="evidence" value="ECO:0007669"/>
    <property type="project" value="UniProtKB-UniRule"/>
</dbReference>
<keyword evidence="2 9" id="KW-0963">Cytoplasm</keyword>
<comment type="pathway">
    <text evidence="9">Amino-acid biosynthesis; L-lysine biosynthesis via DAP pathway; (S)-tetrahydrodipicolinate from L-aspartate: step 4/4.</text>
</comment>
<comment type="subcellular location">
    <subcellularLocation>
        <location evidence="9">Cytoplasm</location>
    </subcellularLocation>
</comment>
<feature type="binding site" evidence="9">
    <location>
        <begin position="152"/>
        <end position="153"/>
    </location>
    <ligand>
        <name>(S)-2,3,4,5-tetrahydrodipicolinate</name>
        <dbReference type="ChEBI" id="CHEBI:16845"/>
    </ligand>
</feature>
<dbReference type="InterPro" id="IPR000846">
    <property type="entry name" value="DapB_N"/>
</dbReference>
<dbReference type="HAMAP" id="MF_00102">
    <property type="entry name" value="DapB"/>
    <property type="match status" value="1"/>
</dbReference>
<reference evidence="13 14" key="1">
    <citation type="submission" date="2014-12" db="EMBL/GenBank/DDBJ databases">
        <title>Draft genome sequences of 29 type strains of Enterococci.</title>
        <authorList>
            <person name="Zhong Z."/>
            <person name="Sun Z."/>
            <person name="Liu W."/>
            <person name="Zhang W."/>
            <person name="Zhang H."/>
        </authorList>
    </citation>
    <scope>NUCLEOTIDE SEQUENCE [LARGE SCALE GENOMIC DNA]</scope>
    <source>
        <strain evidence="13 14">DSM 17690</strain>
    </source>
</reference>
<dbReference type="Pfam" id="PF01113">
    <property type="entry name" value="DapB_N"/>
    <property type="match status" value="1"/>
</dbReference>
<evidence type="ECO:0000256" key="6">
    <source>
        <dbReference type="ARBA" id="ARBA00023002"/>
    </source>
</evidence>
<comment type="function">
    <text evidence="9">Catalyzes the conversion of 4-hydroxy-tetrahydrodipicolinate (HTPA) to tetrahydrodipicolinate.</text>
</comment>
<evidence type="ECO:0000259" key="11">
    <source>
        <dbReference type="Pfam" id="PF01113"/>
    </source>
</evidence>
<name>A0A1L8QSS6_9ENTE</name>
<comment type="catalytic activity">
    <reaction evidence="9">
        <text>(S)-2,3,4,5-tetrahydrodipicolinate + NADP(+) + H2O = (2S,4S)-4-hydroxy-2,3,4,5-tetrahydrodipicolinate + NADPH + H(+)</text>
        <dbReference type="Rhea" id="RHEA:35331"/>
        <dbReference type="ChEBI" id="CHEBI:15377"/>
        <dbReference type="ChEBI" id="CHEBI:15378"/>
        <dbReference type="ChEBI" id="CHEBI:16845"/>
        <dbReference type="ChEBI" id="CHEBI:57783"/>
        <dbReference type="ChEBI" id="CHEBI:58349"/>
        <dbReference type="ChEBI" id="CHEBI:67139"/>
        <dbReference type="EC" id="1.17.1.8"/>
    </reaction>
</comment>
<dbReference type="InterPro" id="IPR022664">
    <property type="entry name" value="DapB_N_CS"/>
</dbReference>
<comment type="similarity">
    <text evidence="1 9">Belongs to the DapB family.</text>
</comment>
<dbReference type="PROSITE" id="PS01298">
    <property type="entry name" value="DAPB"/>
    <property type="match status" value="1"/>
</dbReference>
<evidence type="ECO:0000256" key="5">
    <source>
        <dbReference type="ARBA" id="ARBA00022915"/>
    </source>
</evidence>
<dbReference type="AlphaFoldDB" id="A0A1L8QSS6"/>
<dbReference type="NCBIfam" id="TIGR00036">
    <property type="entry name" value="dapB"/>
    <property type="match status" value="1"/>
</dbReference>
<evidence type="ECO:0000313" key="14">
    <source>
        <dbReference type="Proteomes" id="UP000182149"/>
    </source>
</evidence>
<dbReference type="GO" id="GO:0019877">
    <property type="term" value="P:diaminopimelate biosynthetic process"/>
    <property type="evidence" value="ECO:0007669"/>
    <property type="project" value="UniProtKB-UniRule"/>
</dbReference>
<dbReference type="PANTHER" id="PTHR20836:SF7">
    <property type="entry name" value="4-HYDROXY-TETRAHYDRODIPICOLINATE REDUCTASE"/>
    <property type="match status" value="1"/>
</dbReference>
<evidence type="ECO:0000256" key="2">
    <source>
        <dbReference type="ARBA" id="ARBA00022490"/>
    </source>
</evidence>
<keyword evidence="6 9" id="KW-0560">Oxidoreductase</keyword>
<dbReference type="UniPathway" id="UPA00034">
    <property type="reaction ID" value="UER00018"/>
</dbReference>
<feature type="domain" description="Dihydrodipicolinate reductase C-terminal" evidence="12">
    <location>
        <begin position="115"/>
        <end position="249"/>
    </location>
</feature>
<evidence type="ECO:0000256" key="3">
    <source>
        <dbReference type="ARBA" id="ARBA00022605"/>
    </source>
</evidence>
<keyword evidence="3 9" id="KW-0028">Amino-acid biosynthesis</keyword>
<dbReference type="SUPFAM" id="SSF51735">
    <property type="entry name" value="NAD(P)-binding Rossmann-fold domains"/>
    <property type="match status" value="1"/>
</dbReference>
<evidence type="ECO:0000256" key="10">
    <source>
        <dbReference type="NCBIfam" id="TIGR00036"/>
    </source>
</evidence>
<dbReference type="GO" id="GO:0016726">
    <property type="term" value="F:oxidoreductase activity, acting on CH or CH2 groups, NAD or NADP as acceptor"/>
    <property type="evidence" value="ECO:0007669"/>
    <property type="project" value="UniProtKB-UniRule"/>
</dbReference>
<dbReference type="SUPFAM" id="SSF55347">
    <property type="entry name" value="Glyceraldehyde-3-phosphate dehydrogenase-like, C-terminal domain"/>
    <property type="match status" value="1"/>
</dbReference>
<dbReference type="RefSeq" id="WP_071874791.1">
    <property type="nucleotide sequence ID" value="NZ_JBHSHF010000023.1"/>
</dbReference>
<feature type="binding site" evidence="9">
    <location>
        <begin position="109"/>
        <end position="112"/>
    </location>
    <ligand>
        <name>NAD(+)</name>
        <dbReference type="ChEBI" id="CHEBI:57540"/>
    </ligand>
</feature>
<dbReference type="FunFam" id="3.30.360.10:FF:000009">
    <property type="entry name" value="4-hydroxy-tetrahydrodipicolinate reductase"/>
    <property type="match status" value="1"/>
</dbReference>
<evidence type="ECO:0000256" key="8">
    <source>
        <dbReference type="ARBA" id="ARBA00023154"/>
    </source>
</evidence>
<proteinExistence type="inferred from homology"/>